<evidence type="ECO:0000313" key="2">
    <source>
        <dbReference type="Proteomes" id="UP000824998"/>
    </source>
</evidence>
<sequence>MVLFPEVEEGHKESREVLRIFLWAVWQRSVMLYFYYVLEVQLSQGYSPRWNSMLAIKGIKRLSDLDSDVYREDGIDYMCNWAFEVLRTSRSSICLDFRTMISRFNAHFGDRVGRCMKDTEDTCLGDKPESCQRFTATETSPQSFHASGCSGFCDKIMWSEESYKSLAGPRAVRLDVGAKNLQYCKASPLTMAISHVWSHGQGGRPEHGINLCLHQLYMYLAVLVECESYWIDSTCIPNEHKLRMEAINGINSVFTTSRVVLISDADLQSVDASNEDLNSLETLMSVLLVCDWNVRAWTMLEAIRGRKNVFLLCKSRQVISMMELFRHVLKNGAIDLAVLLGSAQHLLQSSESDKPVAIEDSGSLLSQRHASRPGDEVVIWSLLNNLPGSKSPLDLWRSQKHVRSGYLMSSTPRVHSDGYNWAPSEPYVRPQSRTVSLGNDDHQKMQNYMVCYRPYDGEGSFLANIIDRGLEGIWCIRQVDADVLVTYRNNFCDKTPLGVGYPSEQELNPDLDEEDEVFEQPDTANVCNMIEGFLKNGTIVRMIKPVASCGTKPYGGGSKRGEAYGVVGALCVLIAGSDTWRWKGVYQWLEAPEEFPFWEIDKMVIA</sequence>
<dbReference type="AlphaFoldDB" id="A0A9P7YLH1"/>
<comment type="caution">
    <text evidence="1">The sequence shown here is derived from an EMBL/GenBank/DDBJ whole genome shotgun (WGS) entry which is preliminary data.</text>
</comment>
<dbReference type="PANTHER" id="PTHR39596:SF4">
    <property type="entry name" value="HET DOMAIN PROTEIN (AFU_ORTHOLOGUE AFUA_3G03140)-RELATED"/>
    <property type="match status" value="1"/>
</dbReference>
<reference evidence="1" key="1">
    <citation type="journal article" date="2021" name="IMA Fungus">
        <title>Genomic characterization of three marine fungi, including Emericellopsis atlantica sp. nov. with signatures of a generalist lifestyle and marine biomass degradation.</title>
        <authorList>
            <person name="Hagestad O.C."/>
            <person name="Hou L."/>
            <person name="Andersen J.H."/>
            <person name="Hansen E.H."/>
            <person name="Altermark B."/>
            <person name="Li C."/>
            <person name="Kuhnert E."/>
            <person name="Cox R.J."/>
            <person name="Crous P.W."/>
            <person name="Spatafora J.W."/>
            <person name="Lail K."/>
            <person name="Amirebrahimi M."/>
            <person name="Lipzen A."/>
            <person name="Pangilinan J."/>
            <person name="Andreopoulos W."/>
            <person name="Hayes R.D."/>
            <person name="Ng V."/>
            <person name="Grigoriev I.V."/>
            <person name="Jackson S.A."/>
            <person name="Sutton T.D.S."/>
            <person name="Dobson A.D.W."/>
            <person name="Rama T."/>
        </authorList>
    </citation>
    <scope>NUCLEOTIDE SEQUENCE</scope>
    <source>
        <strain evidence="1">TRa018bII</strain>
    </source>
</reference>
<keyword evidence="2" id="KW-1185">Reference proteome</keyword>
<dbReference type="EMBL" id="MU251436">
    <property type="protein sequence ID" value="KAG9235280.1"/>
    <property type="molecule type" value="Genomic_DNA"/>
</dbReference>
<dbReference type="Proteomes" id="UP000824998">
    <property type="component" value="Unassembled WGS sequence"/>
</dbReference>
<protein>
    <recommendedName>
        <fullName evidence="3">Heterokaryon incompatibility domain-containing protein</fullName>
    </recommendedName>
</protein>
<evidence type="ECO:0000313" key="1">
    <source>
        <dbReference type="EMBL" id="KAG9235280.1"/>
    </source>
</evidence>
<organism evidence="1 2">
    <name type="scientific">Amylocarpus encephaloides</name>
    <dbReference type="NCBI Taxonomy" id="45428"/>
    <lineage>
        <taxon>Eukaryota</taxon>
        <taxon>Fungi</taxon>
        <taxon>Dikarya</taxon>
        <taxon>Ascomycota</taxon>
        <taxon>Pezizomycotina</taxon>
        <taxon>Leotiomycetes</taxon>
        <taxon>Helotiales</taxon>
        <taxon>Helotiales incertae sedis</taxon>
        <taxon>Amylocarpus</taxon>
    </lineage>
</organism>
<proteinExistence type="predicted"/>
<accession>A0A9P7YLH1</accession>
<dbReference type="PANTHER" id="PTHR39596">
    <property type="match status" value="1"/>
</dbReference>
<gene>
    <name evidence="1" type="ORF">BJ875DRAFT_374529</name>
</gene>
<name>A0A9P7YLH1_9HELO</name>
<evidence type="ECO:0008006" key="3">
    <source>
        <dbReference type="Google" id="ProtNLM"/>
    </source>
</evidence>
<dbReference type="OrthoDB" id="2426273at2759"/>